<feature type="non-terminal residue" evidence="3">
    <location>
        <position position="77"/>
    </location>
</feature>
<feature type="region of interest" description="Disordered" evidence="1">
    <location>
        <begin position="23"/>
        <end position="77"/>
    </location>
</feature>
<organism evidence="3 4">
    <name type="scientific">Tolypocladium capitatum</name>
    <dbReference type="NCBI Taxonomy" id="45235"/>
    <lineage>
        <taxon>Eukaryota</taxon>
        <taxon>Fungi</taxon>
        <taxon>Dikarya</taxon>
        <taxon>Ascomycota</taxon>
        <taxon>Pezizomycotina</taxon>
        <taxon>Sordariomycetes</taxon>
        <taxon>Hypocreomycetidae</taxon>
        <taxon>Hypocreales</taxon>
        <taxon>Ophiocordycipitaceae</taxon>
        <taxon>Tolypocladium</taxon>
    </lineage>
</organism>
<dbReference type="Proteomes" id="UP000236621">
    <property type="component" value="Unassembled WGS sequence"/>
</dbReference>
<gene>
    <name evidence="3" type="ORF">TCAP_00447</name>
</gene>
<sequence length="77" mass="8075">LRRATNQRARICNLLLLLPLPSSIPSTVLTRRRPRKTQPCSPSSTPTTPPAPSAAPPSRAAARRAAAAARSAPTEGP</sequence>
<keyword evidence="2" id="KW-0732">Signal</keyword>
<evidence type="ECO:0000313" key="3">
    <source>
        <dbReference type="EMBL" id="PNY29638.1"/>
    </source>
</evidence>
<feature type="non-terminal residue" evidence="3">
    <location>
        <position position="1"/>
    </location>
</feature>
<dbReference type="AlphaFoldDB" id="A0A2K3QQ36"/>
<reference evidence="3 4" key="1">
    <citation type="submission" date="2017-08" db="EMBL/GenBank/DDBJ databases">
        <title>Harnessing the power of phylogenomics to disentangle the directionality and signatures of interkingdom host jumping in the parasitic fungal genus Tolypocladium.</title>
        <authorList>
            <person name="Quandt C.A."/>
            <person name="Patterson W."/>
            <person name="Spatafora J.W."/>
        </authorList>
    </citation>
    <scope>NUCLEOTIDE SEQUENCE [LARGE SCALE GENOMIC DNA]</scope>
    <source>
        <strain evidence="3 4">CBS 113982</strain>
    </source>
</reference>
<name>A0A2K3QQ36_9HYPO</name>
<feature type="signal peptide" evidence="2">
    <location>
        <begin position="1"/>
        <end position="30"/>
    </location>
</feature>
<accession>A0A2K3QQ36</accession>
<proteinExistence type="predicted"/>
<comment type="caution">
    <text evidence="3">The sequence shown here is derived from an EMBL/GenBank/DDBJ whole genome shotgun (WGS) entry which is preliminary data.</text>
</comment>
<evidence type="ECO:0000313" key="4">
    <source>
        <dbReference type="Proteomes" id="UP000236621"/>
    </source>
</evidence>
<feature type="chain" id="PRO_5014459311" evidence="2">
    <location>
        <begin position="31"/>
        <end position="77"/>
    </location>
</feature>
<evidence type="ECO:0000256" key="2">
    <source>
        <dbReference type="SAM" id="SignalP"/>
    </source>
</evidence>
<feature type="compositionally biased region" description="Low complexity" evidence="1">
    <location>
        <begin position="56"/>
        <end position="77"/>
    </location>
</feature>
<protein>
    <submittedName>
        <fullName evidence="3">Uncharacterized protein</fullName>
    </submittedName>
</protein>
<dbReference type="EMBL" id="NRSZ01000080">
    <property type="protein sequence ID" value="PNY29638.1"/>
    <property type="molecule type" value="Genomic_DNA"/>
</dbReference>
<evidence type="ECO:0000256" key="1">
    <source>
        <dbReference type="SAM" id="MobiDB-lite"/>
    </source>
</evidence>
<keyword evidence="4" id="KW-1185">Reference proteome</keyword>